<evidence type="ECO:0000313" key="3">
    <source>
        <dbReference type="EMBL" id="THH13189.1"/>
    </source>
</evidence>
<feature type="region of interest" description="Disordered" evidence="1">
    <location>
        <begin position="153"/>
        <end position="189"/>
    </location>
</feature>
<keyword evidence="2" id="KW-0472">Membrane</keyword>
<accession>A0A4S4LM58</accession>
<dbReference type="OrthoDB" id="2756618at2759"/>
<dbReference type="EMBL" id="SGPL01000379">
    <property type="protein sequence ID" value="THH13189.1"/>
    <property type="molecule type" value="Genomic_DNA"/>
</dbReference>
<feature type="transmembrane region" description="Helical" evidence="2">
    <location>
        <begin position="58"/>
        <end position="79"/>
    </location>
</feature>
<keyword evidence="2" id="KW-1133">Transmembrane helix</keyword>
<keyword evidence="4" id="KW-1185">Reference proteome</keyword>
<feature type="transmembrane region" description="Helical" evidence="2">
    <location>
        <begin position="91"/>
        <end position="118"/>
    </location>
</feature>
<comment type="caution">
    <text evidence="3">The sequence shown here is derived from an EMBL/GenBank/DDBJ whole genome shotgun (WGS) entry which is preliminary data.</text>
</comment>
<protein>
    <submittedName>
        <fullName evidence="3">Uncharacterized protein</fullName>
    </submittedName>
</protein>
<sequence>MDAFILWKDISSDGAVVYYGKLSNPLQIVKTSIYGAQTLLGDGVMVWRCYVVFDKKKWIPAVFGPFIIASLVAIAYRIFSRGRETNVQRSVLPVAGIIIQSGSLYASGVLVMLITYLAGTNGQYVALDICTPLVGIAFVLIILQIRFRNSLSNGSHQASADGSSGLSGRYFTSHSSRTRRSRGIGVRADPSYGMNSYPMQVTITEERQNFDGLEMPKLDGQARDEGGSSAFPFERKETVIKIGAKNGSHDSDLDEP</sequence>
<proteinExistence type="predicted"/>
<evidence type="ECO:0000256" key="1">
    <source>
        <dbReference type="SAM" id="MobiDB-lite"/>
    </source>
</evidence>
<keyword evidence="2" id="KW-0812">Transmembrane</keyword>
<gene>
    <name evidence="3" type="ORF">EW146_g7000</name>
</gene>
<reference evidence="3 4" key="1">
    <citation type="submission" date="2019-02" db="EMBL/GenBank/DDBJ databases">
        <title>Genome sequencing of the rare red list fungi Bondarzewia mesenterica.</title>
        <authorList>
            <person name="Buettner E."/>
            <person name="Kellner H."/>
        </authorList>
    </citation>
    <scope>NUCLEOTIDE SEQUENCE [LARGE SCALE GENOMIC DNA]</scope>
    <source>
        <strain evidence="3 4">DSM 108281</strain>
    </source>
</reference>
<feature type="region of interest" description="Disordered" evidence="1">
    <location>
        <begin position="216"/>
        <end position="235"/>
    </location>
</feature>
<evidence type="ECO:0000313" key="4">
    <source>
        <dbReference type="Proteomes" id="UP000310158"/>
    </source>
</evidence>
<dbReference type="Proteomes" id="UP000310158">
    <property type="component" value="Unassembled WGS sequence"/>
</dbReference>
<feature type="transmembrane region" description="Helical" evidence="2">
    <location>
        <begin position="124"/>
        <end position="143"/>
    </location>
</feature>
<dbReference type="AlphaFoldDB" id="A0A4S4LM58"/>
<organism evidence="3 4">
    <name type="scientific">Bondarzewia mesenterica</name>
    <dbReference type="NCBI Taxonomy" id="1095465"/>
    <lineage>
        <taxon>Eukaryota</taxon>
        <taxon>Fungi</taxon>
        <taxon>Dikarya</taxon>
        <taxon>Basidiomycota</taxon>
        <taxon>Agaricomycotina</taxon>
        <taxon>Agaricomycetes</taxon>
        <taxon>Russulales</taxon>
        <taxon>Bondarzewiaceae</taxon>
        <taxon>Bondarzewia</taxon>
    </lineage>
</organism>
<name>A0A4S4LM58_9AGAM</name>
<feature type="compositionally biased region" description="Basic and acidic residues" evidence="1">
    <location>
        <begin position="216"/>
        <end position="226"/>
    </location>
</feature>
<evidence type="ECO:0000256" key="2">
    <source>
        <dbReference type="SAM" id="Phobius"/>
    </source>
</evidence>
<feature type="compositionally biased region" description="Polar residues" evidence="1">
    <location>
        <begin position="153"/>
        <end position="166"/>
    </location>
</feature>